<dbReference type="Proteomes" id="UP000182719">
    <property type="component" value="Unassembled WGS sequence"/>
</dbReference>
<gene>
    <name evidence="1" type="ORF">SAMN05444354_11811</name>
</gene>
<reference evidence="2" key="1">
    <citation type="submission" date="2016-10" db="EMBL/GenBank/DDBJ databases">
        <authorList>
            <person name="Varghese N."/>
            <person name="Submissions S."/>
        </authorList>
    </citation>
    <scope>NUCLEOTIDE SEQUENCE [LARGE SCALE GENOMIC DNA]</scope>
    <source>
        <strain evidence="2">DSM 17044</strain>
    </source>
</reference>
<evidence type="ECO:0000313" key="2">
    <source>
        <dbReference type="Proteomes" id="UP000182719"/>
    </source>
</evidence>
<name>A0A1H7YZ87_STIAU</name>
<dbReference type="AlphaFoldDB" id="A0A1H7YZ87"/>
<accession>A0A1H7YZ87</accession>
<evidence type="ECO:0008006" key="3">
    <source>
        <dbReference type="Google" id="ProtNLM"/>
    </source>
</evidence>
<organism evidence="1 2">
    <name type="scientific">Stigmatella aurantiaca</name>
    <dbReference type="NCBI Taxonomy" id="41"/>
    <lineage>
        <taxon>Bacteria</taxon>
        <taxon>Pseudomonadati</taxon>
        <taxon>Myxococcota</taxon>
        <taxon>Myxococcia</taxon>
        <taxon>Myxococcales</taxon>
        <taxon>Cystobacterineae</taxon>
        <taxon>Archangiaceae</taxon>
        <taxon>Stigmatella</taxon>
    </lineage>
</organism>
<protein>
    <recommendedName>
        <fullName evidence="3">Beta-lactamase</fullName>
    </recommendedName>
</protein>
<sequence>MNADFAIYPHSGYTVIVLANRGHPHAANVAEFIGARLPRA</sequence>
<dbReference type="EMBL" id="FOAP01000018">
    <property type="protein sequence ID" value="SEM51612.1"/>
    <property type="molecule type" value="Genomic_DNA"/>
</dbReference>
<keyword evidence="2" id="KW-1185">Reference proteome</keyword>
<evidence type="ECO:0000313" key="1">
    <source>
        <dbReference type="EMBL" id="SEM51612.1"/>
    </source>
</evidence>
<proteinExistence type="predicted"/>